<organism evidence="7 8">
    <name type="scientific">Thalassobaculum litoreum DSM 18839</name>
    <dbReference type="NCBI Taxonomy" id="1123362"/>
    <lineage>
        <taxon>Bacteria</taxon>
        <taxon>Pseudomonadati</taxon>
        <taxon>Pseudomonadota</taxon>
        <taxon>Alphaproteobacteria</taxon>
        <taxon>Rhodospirillales</taxon>
        <taxon>Thalassobaculaceae</taxon>
        <taxon>Thalassobaculum</taxon>
    </lineage>
</organism>
<dbReference type="InterPro" id="IPR045229">
    <property type="entry name" value="TPP_enz"/>
</dbReference>
<comment type="similarity">
    <text evidence="1 3">Belongs to the TPP enzyme family.</text>
</comment>
<evidence type="ECO:0000313" key="7">
    <source>
        <dbReference type="EMBL" id="SDF07849.1"/>
    </source>
</evidence>
<evidence type="ECO:0000256" key="2">
    <source>
        <dbReference type="ARBA" id="ARBA00023052"/>
    </source>
</evidence>
<reference evidence="7 8" key="1">
    <citation type="submission" date="2016-10" db="EMBL/GenBank/DDBJ databases">
        <authorList>
            <person name="Varghese N."/>
            <person name="Submissions S."/>
        </authorList>
    </citation>
    <scope>NUCLEOTIDE SEQUENCE [LARGE SCALE GENOMIC DNA]</scope>
    <source>
        <strain evidence="7 8">DSM 18839</strain>
    </source>
</reference>
<dbReference type="SUPFAM" id="SSF52518">
    <property type="entry name" value="Thiamin diphosphate-binding fold (THDP-binding)"/>
    <property type="match status" value="2"/>
</dbReference>
<comment type="caution">
    <text evidence="7">The sequence shown here is derived from an EMBL/GenBank/DDBJ whole genome shotgun (WGS) entry which is preliminary data.</text>
</comment>
<dbReference type="PROSITE" id="PS00187">
    <property type="entry name" value="TPP_ENZYMES"/>
    <property type="match status" value="1"/>
</dbReference>
<dbReference type="Gene3D" id="3.40.50.1220">
    <property type="entry name" value="TPP-binding domain"/>
    <property type="match status" value="1"/>
</dbReference>
<dbReference type="GO" id="GO:0050660">
    <property type="term" value="F:flavin adenine dinucleotide binding"/>
    <property type="evidence" value="ECO:0007669"/>
    <property type="project" value="TreeGrafter"/>
</dbReference>
<dbReference type="PANTHER" id="PTHR18968">
    <property type="entry name" value="THIAMINE PYROPHOSPHATE ENZYMES"/>
    <property type="match status" value="1"/>
</dbReference>
<evidence type="ECO:0000256" key="3">
    <source>
        <dbReference type="RuleBase" id="RU362132"/>
    </source>
</evidence>
<evidence type="ECO:0000259" key="4">
    <source>
        <dbReference type="Pfam" id="PF00205"/>
    </source>
</evidence>
<evidence type="ECO:0000256" key="1">
    <source>
        <dbReference type="ARBA" id="ARBA00007812"/>
    </source>
</evidence>
<feature type="domain" description="Thiamine pyrophosphate enzyme N-terminal TPP-binding" evidence="6">
    <location>
        <begin position="18"/>
        <end position="130"/>
    </location>
</feature>
<gene>
    <name evidence="7" type="ORF">SAMN05660686_00159</name>
</gene>
<dbReference type="EMBL" id="FNBW01000001">
    <property type="protein sequence ID" value="SDF07849.1"/>
    <property type="molecule type" value="Genomic_DNA"/>
</dbReference>
<dbReference type="AlphaFoldDB" id="A0A8G2BDW4"/>
<keyword evidence="2 3" id="KW-0786">Thiamine pyrophosphate</keyword>
<dbReference type="InterPro" id="IPR011766">
    <property type="entry name" value="TPP_enzyme_TPP-bd"/>
</dbReference>
<dbReference type="InterPro" id="IPR012001">
    <property type="entry name" value="Thiamin_PyroP_enz_TPP-bd_dom"/>
</dbReference>
<accession>A0A8G2BDW4</accession>
<dbReference type="Proteomes" id="UP000198615">
    <property type="component" value="Unassembled WGS sequence"/>
</dbReference>
<proteinExistence type="inferred from homology"/>
<dbReference type="FunFam" id="3.40.50.970:FF:000007">
    <property type="entry name" value="Acetolactate synthase"/>
    <property type="match status" value="1"/>
</dbReference>
<protein>
    <submittedName>
        <fullName evidence="7">Acetolactate synthase-1/2/3 large subunit</fullName>
    </submittedName>
</protein>
<dbReference type="GO" id="GO:0030976">
    <property type="term" value="F:thiamine pyrophosphate binding"/>
    <property type="evidence" value="ECO:0007669"/>
    <property type="project" value="InterPro"/>
</dbReference>
<feature type="domain" description="Thiamine pyrophosphate enzyme TPP-binding" evidence="5">
    <location>
        <begin position="397"/>
        <end position="543"/>
    </location>
</feature>
<keyword evidence="8" id="KW-1185">Reference proteome</keyword>
<evidence type="ECO:0000259" key="5">
    <source>
        <dbReference type="Pfam" id="PF02775"/>
    </source>
</evidence>
<dbReference type="GO" id="GO:0003984">
    <property type="term" value="F:acetolactate synthase activity"/>
    <property type="evidence" value="ECO:0007669"/>
    <property type="project" value="TreeGrafter"/>
</dbReference>
<dbReference type="CDD" id="cd07035">
    <property type="entry name" value="TPP_PYR_POX_like"/>
    <property type="match status" value="1"/>
</dbReference>
<feature type="domain" description="Thiamine pyrophosphate enzyme central" evidence="4">
    <location>
        <begin position="204"/>
        <end position="334"/>
    </location>
</feature>
<dbReference type="InterPro" id="IPR000399">
    <property type="entry name" value="TPP-bd_CS"/>
</dbReference>
<dbReference type="CDD" id="cd00568">
    <property type="entry name" value="TPP_enzymes"/>
    <property type="match status" value="1"/>
</dbReference>
<dbReference type="Pfam" id="PF02776">
    <property type="entry name" value="TPP_enzyme_N"/>
    <property type="match status" value="1"/>
</dbReference>
<dbReference type="GO" id="GO:0000287">
    <property type="term" value="F:magnesium ion binding"/>
    <property type="evidence" value="ECO:0007669"/>
    <property type="project" value="InterPro"/>
</dbReference>
<evidence type="ECO:0000313" key="8">
    <source>
        <dbReference type="Proteomes" id="UP000198615"/>
    </source>
</evidence>
<dbReference type="InterPro" id="IPR029061">
    <property type="entry name" value="THDP-binding"/>
</dbReference>
<dbReference type="GO" id="GO:0009097">
    <property type="term" value="P:isoleucine biosynthetic process"/>
    <property type="evidence" value="ECO:0007669"/>
    <property type="project" value="TreeGrafter"/>
</dbReference>
<dbReference type="GO" id="GO:0005948">
    <property type="term" value="C:acetolactate synthase complex"/>
    <property type="evidence" value="ECO:0007669"/>
    <property type="project" value="TreeGrafter"/>
</dbReference>
<dbReference type="NCBIfam" id="NF006052">
    <property type="entry name" value="PRK08199.1"/>
    <property type="match status" value="1"/>
</dbReference>
<dbReference type="OrthoDB" id="4494979at2"/>
<dbReference type="PANTHER" id="PTHR18968:SF120">
    <property type="entry name" value="ACETOLACTATE SYNTHASE LARGE SUBUNIT"/>
    <property type="match status" value="1"/>
</dbReference>
<dbReference type="InterPro" id="IPR029035">
    <property type="entry name" value="DHS-like_NAD/FAD-binding_dom"/>
</dbReference>
<name>A0A8G2BDW4_9PROT</name>
<dbReference type="SUPFAM" id="SSF52467">
    <property type="entry name" value="DHS-like NAD/FAD-binding domain"/>
    <property type="match status" value="1"/>
</dbReference>
<evidence type="ECO:0000259" key="6">
    <source>
        <dbReference type="Pfam" id="PF02776"/>
    </source>
</evidence>
<dbReference type="InterPro" id="IPR012000">
    <property type="entry name" value="Thiamin_PyroP_enz_cen_dom"/>
</dbReference>
<dbReference type="Pfam" id="PF02775">
    <property type="entry name" value="TPP_enzyme_C"/>
    <property type="match status" value="1"/>
</dbReference>
<dbReference type="Pfam" id="PF00205">
    <property type="entry name" value="TPP_enzyme_M"/>
    <property type="match status" value="1"/>
</dbReference>
<dbReference type="Gene3D" id="3.40.50.970">
    <property type="match status" value="2"/>
</dbReference>
<sequence>MSTNPSSTEQRRNAGKIGGHILVESLRAHGADLAFAVPGESYLAVLDGLVDAPEIKTIVCRQEGGAAMMAEAYGKLTGKPGICMVTRGPGATNASAGVHIAMQDSTPMILLVGQVGREMFDREAFQELDYRRMFGQMAKWVAQIDDPARIPEYVSRAFHVATSGRPGPVVLALPEDMLTERAETGDFDRYKRTEPHVGAEDMARFRELLAKAKTPLVIIGGGGWDEGVAADVARFAEANNLPVGASFRCQDYLDNRHPNYVGHVGIGIDPKLGARVRDSDLLIVVGSRLGEMTTSGYTLLDIPRPRQGLVHVHAGSDELGQVYQGDLLINASQRSFFKAAADLEPVDSSAWAEDTKVARSEYEATRTVLHGPGDVQMAEIVKYLDEMLPEDSIITNGAGNYATWVHRYYGYKAWRSCLAPTCGSMGYGVPAGVAAKLVHPERTVISFNGDGCYMMHGQELATAVQYGVNTIFIVVNNGMYGTIRMHQEREYPGRVSATGLKNPDFAALARAYGAHGETVTRTADFAPAFERAKAAGTPALIEIQVDPEALTIAKSLSSIRETALAAGL</sequence>
<dbReference type="RefSeq" id="WP_093147483.1">
    <property type="nucleotide sequence ID" value="NZ_FNBW01000001.1"/>
</dbReference>
<dbReference type="GO" id="GO:0009099">
    <property type="term" value="P:L-valine biosynthetic process"/>
    <property type="evidence" value="ECO:0007669"/>
    <property type="project" value="TreeGrafter"/>
</dbReference>